<evidence type="ECO:0000256" key="5">
    <source>
        <dbReference type="ARBA" id="ARBA00022676"/>
    </source>
</evidence>
<keyword evidence="13" id="KW-1185">Reference proteome</keyword>
<dbReference type="EC" id="2.4.1.25" evidence="3 10"/>
<evidence type="ECO:0000256" key="2">
    <source>
        <dbReference type="ARBA" id="ARBA00005684"/>
    </source>
</evidence>
<evidence type="ECO:0000313" key="13">
    <source>
        <dbReference type="Proteomes" id="UP000198703"/>
    </source>
</evidence>
<accession>A0A1H3YZV7</accession>
<keyword evidence="6 10" id="KW-0808">Transferase</keyword>
<sequence>MSGGGDPRARLAAAMGVAPGWRDIEGRDHETGIDTQVALLAAMGLDAATPERAASLLAAREAAAARRRMPAEMVVETGRAAHFHVAGPWLLELEDGAVREGEAEAHLRLEPPEGVHLLRAGGETCLLIVAPARAPSVDEVTCAPRIWGAMAPLWGLASRRSLGIGDYVDLATAAGALGGLGAAFVGINPVHALGAAHEGISPYAPTSRIAYAEAHIAPDAVPGFSECAAARALTAEAAEGVALARSGPLAQWRARDAAAAPALRALFEAGGRDDPDFAAWARGPGAALEGFALCEALSLRLGEDWRAWPAGHEGPEAPAARAFARACPDEPRFRLWLQWLADAQLGAAQAAARGAGMAVGLYLDLAVGVRPDGADVWANREAFAEGVSLGAPPDRLSPKGQVWSLAPFAPEGLRACGYAPFRAALRAAMRHAGMIRIDHVLGFARAYWAPDGGEPGGYVAYPFDALLALTRLEARRARCLVIGEDLGTVPEGFRDRLGASGLYGCAVMQFEREHGVFTPPRLWRDGVSASFGTHDTPTLRGWLRGREIDWREKVGDYDETQANAARDARAHEIAAFGRMLRAEGFAPDDEASTAASAHAALAASPAAIAALSLDDALGAVEQQNLPGTVHAHPNWRRRLPCAVEALADNVALRELAGLFGAARPGARREAPRTRPDSTEETPQ</sequence>
<feature type="compositionally biased region" description="Basic and acidic residues" evidence="11">
    <location>
        <begin position="666"/>
        <end position="677"/>
    </location>
</feature>
<dbReference type="RefSeq" id="WP_093250838.1">
    <property type="nucleotide sequence ID" value="NZ_FNQM01000003.1"/>
</dbReference>
<dbReference type="PANTHER" id="PTHR32438">
    <property type="entry name" value="4-ALPHA-GLUCANOTRANSFERASE DPE1, CHLOROPLASTIC/AMYLOPLASTIC"/>
    <property type="match status" value="1"/>
</dbReference>
<keyword evidence="5 10" id="KW-0328">Glycosyltransferase</keyword>
<reference evidence="12 13" key="1">
    <citation type="submission" date="2016-10" db="EMBL/GenBank/DDBJ databases">
        <authorList>
            <person name="de Groot N.N."/>
        </authorList>
    </citation>
    <scope>NUCLEOTIDE SEQUENCE [LARGE SCALE GENOMIC DNA]</scope>
    <source>
        <strain evidence="12 13">DSM 15345</strain>
    </source>
</reference>
<evidence type="ECO:0000256" key="10">
    <source>
        <dbReference type="RuleBase" id="RU361207"/>
    </source>
</evidence>
<keyword evidence="7 10" id="KW-0119">Carbohydrate metabolism</keyword>
<dbReference type="AlphaFoldDB" id="A0A1H3YZV7"/>
<evidence type="ECO:0000256" key="4">
    <source>
        <dbReference type="ARBA" id="ARBA00020295"/>
    </source>
</evidence>
<evidence type="ECO:0000256" key="3">
    <source>
        <dbReference type="ARBA" id="ARBA00012560"/>
    </source>
</evidence>
<evidence type="ECO:0000256" key="7">
    <source>
        <dbReference type="ARBA" id="ARBA00023277"/>
    </source>
</evidence>
<comment type="similarity">
    <text evidence="2 10">Belongs to the disproportionating enzyme family.</text>
</comment>
<proteinExistence type="inferred from homology"/>
<gene>
    <name evidence="12" type="ORF">SAMN05444370_103310</name>
</gene>
<dbReference type="Gene3D" id="3.20.20.80">
    <property type="entry name" value="Glycosidases"/>
    <property type="match status" value="1"/>
</dbReference>
<name>A0A1H3YZV7_9RHOB</name>
<dbReference type="Pfam" id="PF02446">
    <property type="entry name" value="Glyco_hydro_77"/>
    <property type="match status" value="1"/>
</dbReference>
<dbReference type="SUPFAM" id="SSF51445">
    <property type="entry name" value="(Trans)glycosidases"/>
    <property type="match status" value="1"/>
</dbReference>
<protein>
    <recommendedName>
        <fullName evidence="4 10">4-alpha-glucanotransferase</fullName>
        <ecNumber evidence="3 10">2.4.1.25</ecNumber>
    </recommendedName>
    <alternativeName>
        <fullName evidence="8 10">Amylomaltase</fullName>
    </alternativeName>
    <alternativeName>
        <fullName evidence="9 10">Disproportionating enzyme</fullName>
    </alternativeName>
</protein>
<dbReference type="EMBL" id="FNQM01000003">
    <property type="protein sequence ID" value="SEA16701.1"/>
    <property type="molecule type" value="Genomic_DNA"/>
</dbReference>
<dbReference type="InterPro" id="IPR003385">
    <property type="entry name" value="Glyco_hydro_77"/>
</dbReference>
<evidence type="ECO:0000256" key="9">
    <source>
        <dbReference type="ARBA" id="ARBA00031501"/>
    </source>
</evidence>
<dbReference type="STRING" id="89524.SAMN05444370_103310"/>
<evidence type="ECO:0000256" key="1">
    <source>
        <dbReference type="ARBA" id="ARBA00000439"/>
    </source>
</evidence>
<dbReference type="OrthoDB" id="9763489at2"/>
<dbReference type="PANTHER" id="PTHR32438:SF5">
    <property type="entry name" value="4-ALPHA-GLUCANOTRANSFERASE DPE1, CHLOROPLASTIC_AMYLOPLASTIC"/>
    <property type="match status" value="1"/>
</dbReference>
<feature type="region of interest" description="Disordered" evidence="11">
    <location>
        <begin position="662"/>
        <end position="683"/>
    </location>
</feature>
<comment type="catalytic activity">
    <reaction evidence="1 10">
        <text>Transfers a segment of a (1-&gt;4)-alpha-D-glucan to a new position in an acceptor, which may be glucose or a (1-&gt;4)-alpha-D-glucan.</text>
        <dbReference type="EC" id="2.4.1.25"/>
    </reaction>
</comment>
<dbReference type="InterPro" id="IPR017853">
    <property type="entry name" value="GH"/>
</dbReference>
<evidence type="ECO:0000256" key="6">
    <source>
        <dbReference type="ARBA" id="ARBA00022679"/>
    </source>
</evidence>
<evidence type="ECO:0000256" key="8">
    <source>
        <dbReference type="ARBA" id="ARBA00031423"/>
    </source>
</evidence>
<evidence type="ECO:0000313" key="12">
    <source>
        <dbReference type="EMBL" id="SEA16701.1"/>
    </source>
</evidence>
<dbReference type="Proteomes" id="UP000198703">
    <property type="component" value="Unassembled WGS sequence"/>
</dbReference>
<dbReference type="GO" id="GO:0005975">
    <property type="term" value="P:carbohydrate metabolic process"/>
    <property type="evidence" value="ECO:0007669"/>
    <property type="project" value="InterPro"/>
</dbReference>
<evidence type="ECO:0000256" key="11">
    <source>
        <dbReference type="SAM" id="MobiDB-lite"/>
    </source>
</evidence>
<dbReference type="NCBIfam" id="TIGR00217">
    <property type="entry name" value="malQ"/>
    <property type="match status" value="1"/>
</dbReference>
<organism evidence="12 13">
    <name type="scientific">Rubrimonas cliftonensis</name>
    <dbReference type="NCBI Taxonomy" id="89524"/>
    <lineage>
        <taxon>Bacteria</taxon>
        <taxon>Pseudomonadati</taxon>
        <taxon>Pseudomonadota</taxon>
        <taxon>Alphaproteobacteria</taxon>
        <taxon>Rhodobacterales</taxon>
        <taxon>Paracoccaceae</taxon>
        <taxon>Rubrimonas</taxon>
    </lineage>
</organism>
<dbReference type="GO" id="GO:0004134">
    <property type="term" value="F:4-alpha-glucanotransferase activity"/>
    <property type="evidence" value="ECO:0007669"/>
    <property type="project" value="UniProtKB-EC"/>
</dbReference>